<dbReference type="RefSeq" id="XP_065657017.1">
    <property type="nucleotide sequence ID" value="XM_065800945.1"/>
</dbReference>
<evidence type="ECO:0000259" key="2">
    <source>
        <dbReference type="PROSITE" id="PS50234"/>
    </source>
</evidence>
<dbReference type="CDD" id="cd00198">
    <property type="entry name" value="vWFA"/>
    <property type="match status" value="1"/>
</dbReference>
<keyword evidence="3" id="KW-1185">Reference proteome</keyword>
<proteinExistence type="predicted"/>
<dbReference type="InterPro" id="IPR002035">
    <property type="entry name" value="VWF_A"/>
</dbReference>
<reference evidence="4" key="1">
    <citation type="submission" date="2025-08" db="UniProtKB">
        <authorList>
            <consortium name="RefSeq"/>
        </authorList>
    </citation>
    <scope>IDENTIFICATION</scope>
</reference>
<keyword evidence="1" id="KW-0732">Signal</keyword>
<name>A0ABM4C5Z6_HYDVU</name>
<gene>
    <name evidence="4" type="primary">LOC136082271</name>
</gene>
<dbReference type="GeneID" id="136082271"/>
<dbReference type="Gene3D" id="3.40.50.410">
    <property type="entry name" value="von Willebrand factor, type A domain"/>
    <property type="match status" value="1"/>
</dbReference>
<dbReference type="InterPro" id="IPR036465">
    <property type="entry name" value="vWFA_dom_sf"/>
</dbReference>
<accession>A0ABM4C5Z6</accession>
<evidence type="ECO:0000256" key="1">
    <source>
        <dbReference type="SAM" id="SignalP"/>
    </source>
</evidence>
<feature type="chain" id="PRO_5046136316" evidence="1">
    <location>
        <begin position="18"/>
        <end position="232"/>
    </location>
</feature>
<feature type="domain" description="VWFA" evidence="2">
    <location>
        <begin position="42"/>
        <end position="228"/>
    </location>
</feature>
<protein>
    <submittedName>
        <fullName evidence="4">Uncharacterized protein LOC136082271</fullName>
    </submittedName>
</protein>
<dbReference type="Proteomes" id="UP001652625">
    <property type="component" value="Chromosome 07"/>
</dbReference>
<organism evidence="3 4">
    <name type="scientific">Hydra vulgaris</name>
    <name type="common">Hydra</name>
    <name type="synonym">Hydra attenuata</name>
    <dbReference type="NCBI Taxonomy" id="6087"/>
    <lineage>
        <taxon>Eukaryota</taxon>
        <taxon>Metazoa</taxon>
        <taxon>Cnidaria</taxon>
        <taxon>Hydrozoa</taxon>
        <taxon>Hydroidolina</taxon>
        <taxon>Anthoathecata</taxon>
        <taxon>Aplanulata</taxon>
        <taxon>Hydridae</taxon>
        <taxon>Hydra</taxon>
    </lineage>
</organism>
<evidence type="ECO:0000313" key="4">
    <source>
        <dbReference type="RefSeq" id="XP_065657017.1"/>
    </source>
</evidence>
<dbReference type="PROSITE" id="PS50234">
    <property type="entry name" value="VWFA"/>
    <property type="match status" value="1"/>
</dbReference>
<dbReference type="SUPFAM" id="SSF53300">
    <property type="entry name" value="vWA-like"/>
    <property type="match status" value="1"/>
</dbReference>
<sequence>MLGGILLGLAMIYASQAYNQDLNEGNPLTEISAYFNDANKTDFLFLVDVSHTSKTYLDQLLNLAVSASSCFQLLKLNDNRVAVMAYSSMKTSLVQTFDQCINRTCLENMKKRVQSLDGATFNKSIDRPLDEGRKYLEENVSVDRKKVIFLLSSVLEKKEISLSKNVIENILKKDINLIIVSVGETNEESGKIMKTLNDVGKNAAKNTFFYLFLANDWGNISETLDTAIYLFC</sequence>
<evidence type="ECO:0000313" key="3">
    <source>
        <dbReference type="Proteomes" id="UP001652625"/>
    </source>
</evidence>
<feature type="signal peptide" evidence="1">
    <location>
        <begin position="1"/>
        <end position="17"/>
    </location>
</feature>